<dbReference type="RefSeq" id="WP_045465904.1">
    <property type="nucleotide sequence ID" value="NZ_BBLT01000007.1"/>
</dbReference>
<dbReference type="SUPFAM" id="SSF53448">
    <property type="entry name" value="Nucleotide-diphospho-sugar transferases"/>
    <property type="match status" value="1"/>
</dbReference>
<dbReference type="GO" id="GO:0016740">
    <property type="term" value="F:transferase activity"/>
    <property type="evidence" value="ECO:0007669"/>
    <property type="project" value="UniProtKB-KW"/>
</dbReference>
<keyword evidence="3" id="KW-1185">Reference proteome</keyword>
<proteinExistence type="predicted"/>
<dbReference type="CDD" id="cd06422">
    <property type="entry name" value="NTP_transferase_like_1"/>
    <property type="match status" value="1"/>
</dbReference>
<dbReference type="EMBL" id="BBLT01000007">
    <property type="protein sequence ID" value="GAL86277.1"/>
    <property type="molecule type" value="Genomic_DNA"/>
</dbReference>
<dbReference type="InterPro" id="IPR005835">
    <property type="entry name" value="NTP_transferase_dom"/>
</dbReference>
<organism evidence="2 3">
    <name type="scientific">Sporocytophaga myxococcoides</name>
    <dbReference type="NCBI Taxonomy" id="153721"/>
    <lineage>
        <taxon>Bacteria</taxon>
        <taxon>Pseudomonadati</taxon>
        <taxon>Bacteroidota</taxon>
        <taxon>Cytophagia</taxon>
        <taxon>Cytophagales</taxon>
        <taxon>Cytophagaceae</taxon>
        <taxon>Sporocytophaga</taxon>
    </lineage>
</organism>
<accession>A0A098LIS3</accession>
<dbReference type="InterPro" id="IPR050486">
    <property type="entry name" value="Mannose-1P_guanyltransferase"/>
</dbReference>
<dbReference type="Pfam" id="PF00483">
    <property type="entry name" value="NTP_transferase"/>
    <property type="match status" value="1"/>
</dbReference>
<comment type="caution">
    <text evidence="2">The sequence shown here is derived from an EMBL/GenBank/DDBJ whole genome shotgun (WGS) entry which is preliminary data.</text>
</comment>
<dbReference type="OrthoDB" id="9813880at2"/>
<evidence type="ECO:0000259" key="1">
    <source>
        <dbReference type="Pfam" id="PF00483"/>
    </source>
</evidence>
<name>A0A098LIS3_9BACT</name>
<feature type="domain" description="Nucleotidyl transferase" evidence="1">
    <location>
        <begin position="2"/>
        <end position="234"/>
    </location>
</feature>
<dbReference type="InterPro" id="IPR029044">
    <property type="entry name" value="Nucleotide-diphossugar_trans"/>
</dbReference>
<keyword evidence="2" id="KW-0808">Transferase</keyword>
<dbReference type="AlphaFoldDB" id="A0A098LIS3"/>
<reference evidence="2 3" key="1">
    <citation type="submission" date="2014-09" db="EMBL/GenBank/DDBJ databases">
        <title>Sporocytophaga myxococcoides PG-01 genome sequencing.</title>
        <authorList>
            <person name="Liu L."/>
            <person name="Gao P.J."/>
            <person name="Chen G.J."/>
            <person name="Wang L.S."/>
        </authorList>
    </citation>
    <scope>NUCLEOTIDE SEQUENCE [LARGE SCALE GENOMIC DNA]</scope>
    <source>
        <strain evidence="2 3">PG-01</strain>
    </source>
</reference>
<gene>
    <name evidence="2" type="ORF">MYP_3506</name>
</gene>
<sequence length="238" mass="26782">MKAMIFAAGLGTRLKPFTENHPKALAVVNNKSLLQRNIEYLKGYGIYEFVINVHHFPDQIISFLKEQNNFGCKISISDETDALLETGGGLKKASTFLKGNTPFLVMNVDMLTNLAVDKMIAFHKSGKALATLAVTRRETSRYFLFNDKNELCGWQNTKTGEEKIKRTEDDLTPKAFSGIHIIEPQIFDLINREGKFSMVDVYLDLCSKHTIMGFDHTNDILLDVGKPESIQQAEALFS</sequence>
<evidence type="ECO:0000313" key="2">
    <source>
        <dbReference type="EMBL" id="GAL86277.1"/>
    </source>
</evidence>
<evidence type="ECO:0000313" key="3">
    <source>
        <dbReference type="Proteomes" id="UP000030185"/>
    </source>
</evidence>
<dbReference type="PANTHER" id="PTHR22572">
    <property type="entry name" value="SUGAR-1-PHOSPHATE GUANYL TRANSFERASE"/>
    <property type="match status" value="1"/>
</dbReference>
<dbReference type="Proteomes" id="UP000030185">
    <property type="component" value="Unassembled WGS sequence"/>
</dbReference>
<dbReference type="Gene3D" id="3.90.550.10">
    <property type="entry name" value="Spore Coat Polysaccharide Biosynthesis Protein SpsA, Chain A"/>
    <property type="match status" value="1"/>
</dbReference>
<dbReference type="STRING" id="153721.MYP_3506"/>
<dbReference type="eggNOG" id="COG1208">
    <property type="taxonomic scope" value="Bacteria"/>
</dbReference>
<protein>
    <submittedName>
        <fullName evidence="2">Nucleotidyltransferase</fullName>
    </submittedName>
</protein>